<dbReference type="AlphaFoldDB" id="A0AAV2T9D9"/>
<dbReference type="PROSITE" id="PS50283">
    <property type="entry name" value="NA_SOLUT_SYMP_3"/>
    <property type="match status" value="1"/>
</dbReference>
<protein>
    <recommendedName>
        <fullName evidence="10">Sodium/glucose cotransporter 4</fullName>
    </recommendedName>
</protein>
<dbReference type="EMBL" id="CAXLJL010000134">
    <property type="protein sequence ID" value="CAL5132644.1"/>
    <property type="molecule type" value="Genomic_DNA"/>
</dbReference>
<feature type="transmembrane region" description="Helical" evidence="7">
    <location>
        <begin position="427"/>
        <end position="446"/>
    </location>
</feature>
<gene>
    <name evidence="8" type="ORF">CDAUBV1_LOCUS5494</name>
</gene>
<feature type="transmembrane region" description="Helical" evidence="7">
    <location>
        <begin position="458"/>
        <end position="480"/>
    </location>
</feature>
<dbReference type="CDD" id="cd10329">
    <property type="entry name" value="SLC5sbd_SGLT1-like"/>
    <property type="match status" value="1"/>
</dbReference>
<feature type="transmembrane region" description="Helical" evidence="7">
    <location>
        <begin position="487"/>
        <end position="505"/>
    </location>
</feature>
<feature type="transmembrane region" description="Helical" evidence="7">
    <location>
        <begin position="12"/>
        <end position="29"/>
    </location>
</feature>
<dbReference type="PANTHER" id="PTHR11819">
    <property type="entry name" value="SOLUTE CARRIER FAMILY 5"/>
    <property type="match status" value="1"/>
</dbReference>
<dbReference type="PANTHER" id="PTHR11819:SF195">
    <property type="entry name" value="SODIUM_GLUCOSE COTRANSPORTER 4"/>
    <property type="match status" value="1"/>
</dbReference>
<dbReference type="GO" id="GO:0005412">
    <property type="term" value="F:D-glucose:sodium symporter activity"/>
    <property type="evidence" value="ECO:0007669"/>
    <property type="project" value="TreeGrafter"/>
</dbReference>
<proteinExistence type="inferred from homology"/>
<accession>A0AAV2T9D9</accession>
<evidence type="ECO:0008006" key="10">
    <source>
        <dbReference type="Google" id="ProtNLM"/>
    </source>
</evidence>
<dbReference type="GO" id="GO:0005886">
    <property type="term" value="C:plasma membrane"/>
    <property type="evidence" value="ECO:0007669"/>
    <property type="project" value="TreeGrafter"/>
</dbReference>
<dbReference type="Proteomes" id="UP001497525">
    <property type="component" value="Unassembled WGS sequence"/>
</dbReference>
<organism evidence="8 9">
    <name type="scientific">Calicophoron daubneyi</name>
    <name type="common">Rumen fluke</name>
    <name type="synonym">Paramphistomum daubneyi</name>
    <dbReference type="NCBI Taxonomy" id="300641"/>
    <lineage>
        <taxon>Eukaryota</taxon>
        <taxon>Metazoa</taxon>
        <taxon>Spiralia</taxon>
        <taxon>Lophotrochozoa</taxon>
        <taxon>Platyhelminthes</taxon>
        <taxon>Trematoda</taxon>
        <taxon>Digenea</taxon>
        <taxon>Plagiorchiida</taxon>
        <taxon>Pronocephalata</taxon>
        <taxon>Paramphistomoidea</taxon>
        <taxon>Paramphistomidae</taxon>
        <taxon>Calicophoron</taxon>
    </lineage>
</organism>
<dbReference type="InterPro" id="IPR018212">
    <property type="entry name" value="Na/solute_symporter_CS"/>
</dbReference>
<evidence type="ECO:0000313" key="8">
    <source>
        <dbReference type="EMBL" id="CAL5132644.1"/>
    </source>
</evidence>
<evidence type="ECO:0000256" key="4">
    <source>
        <dbReference type="ARBA" id="ARBA00022989"/>
    </source>
</evidence>
<sequence>MAHLVGQLDASDIGIIAGYFVIVIVVGLWSSCCNRGSVGGYFLAGRSMHWILVGASLFASNIGSGHFIGLAGAGAASGVAVAVFEISAVFSLVFLGWLFVPVYTKSGVFTMPEYLKKRFGGTRLQIYLACMALFLYIFTKISADLYAGAIFIDQALGLELYTAIIILLVISGMFTILGGLTAVIWTDFIQTILMFVGAIYLMVIAFVKVGGFDNLVRSYFNAIPNTTRVFQEGPVLVSSLNDSSLMPSFSTYTDKKYASCGIPPVDALHMFRPIDDHDLPWTGVVLGLTINGLWYWCTDQVIVQRTLSAKNLSHAKAGCLLAGIFKLLPLWLLVFPGMISRVLFPDEVGCADPQVCLAVCGKASGCTDIAYPRLVIRLLPPGAKGLMLAVMVASLVSSLTSIFNSSSTLFTMDIWRRIRPQARSAELMVVGRVSTLVLILISVAWIPVVKSSSELFHYIQSVTSYLSPPVCAVFLLAIFWTRCNELGAFWALIVGLVIGLIRFAWESVYPRSACGAAREHTTAEMMISSVHYLHFSVILFLICCAVAYVVSLVSQPLPESHTNGLTFWSRHRKIPLRNLNMEPPKELSVPSGYLDEKRRSSQTNRQNYAIPKPWYLRAAYWVCGIEQETAGSREEMNTGELTLSIEEDAKWSLATQISAMFLVLMVSCMWGFFA</sequence>
<feature type="transmembrane region" description="Helical" evidence="7">
    <location>
        <begin position="192"/>
        <end position="211"/>
    </location>
</feature>
<feature type="transmembrane region" description="Helical" evidence="7">
    <location>
        <begin position="163"/>
        <end position="185"/>
    </location>
</feature>
<comment type="similarity">
    <text evidence="2 6">Belongs to the sodium:solute symporter (SSF) (TC 2.A.21) family.</text>
</comment>
<feature type="transmembrane region" description="Helical" evidence="7">
    <location>
        <begin position="124"/>
        <end position="143"/>
    </location>
</feature>
<comment type="caution">
    <text evidence="8">The sequence shown here is derived from an EMBL/GenBank/DDBJ whole genome shotgun (WGS) entry which is preliminary data.</text>
</comment>
<feature type="transmembrane region" description="Helical" evidence="7">
    <location>
        <begin position="532"/>
        <end position="553"/>
    </location>
</feature>
<feature type="transmembrane region" description="Helical" evidence="7">
    <location>
        <begin position="653"/>
        <end position="673"/>
    </location>
</feature>
<dbReference type="InterPro" id="IPR038377">
    <property type="entry name" value="Na/Glc_symporter_sf"/>
</dbReference>
<dbReference type="PROSITE" id="PS00457">
    <property type="entry name" value="NA_SOLUT_SYMP_2"/>
    <property type="match status" value="1"/>
</dbReference>
<keyword evidence="3 7" id="KW-0812">Transmembrane</keyword>
<evidence type="ECO:0000256" key="5">
    <source>
        <dbReference type="ARBA" id="ARBA00023136"/>
    </source>
</evidence>
<dbReference type="NCBIfam" id="TIGR00813">
    <property type="entry name" value="sss"/>
    <property type="match status" value="1"/>
</dbReference>
<evidence type="ECO:0000256" key="6">
    <source>
        <dbReference type="RuleBase" id="RU362091"/>
    </source>
</evidence>
<feature type="transmembrane region" description="Helical" evidence="7">
    <location>
        <begin position="386"/>
        <end position="406"/>
    </location>
</feature>
<feature type="transmembrane region" description="Helical" evidence="7">
    <location>
        <begin position="318"/>
        <end position="339"/>
    </location>
</feature>
<feature type="transmembrane region" description="Helical" evidence="7">
    <location>
        <begin position="50"/>
        <end position="73"/>
    </location>
</feature>
<keyword evidence="4 7" id="KW-1133">Transmembrane helix</keyword>
<dbReference type="Pfam" id="PF00474">
    <property type="entry name" value="SSF"/>
    <property type="match status" value="1"/>
</dbReference>
<feature type="transmembrane region" description="Helical" evidence="7">
    <location>
        <begin position="279"/>
        <end position="297"/>
    </location>
</feature>
<reference evidence="8" key="1">
    <citation type="submission" date="2024-06" db="EMBL/GenBank/DDBJ databases">
        <authorList>
            <person name="Liu X."/>
            <person name="Lenzi L."/>
            <person name="Haldenby T S."/>
            <person name="Uol C."/>
        </authorList>
    </citation>
    <scope>NUCLEOTIDE SEQUENCE</scope>
</reference>
<evidence type="ECO:0000256" key="1">
    <source>
        <dbReference type="ARBA" id="ARBA00004141"/>
    </source>
</evidence>
<evidence type="ECO:0000256" key="3">
    <source>
        <dbReference type="ARBA" id="ARBA00022692"/>
    </source>
</evidence>
<evidence type="ECO:0000256" key="2">
    <source>
        <dbReference type="ARBA" id="ARBA00006434"/>
    </source>
</evidence>
<evidence type="ECO:0000313" key="9">
    <source>
        <dbReference type="Proteomes" id="UP001497525"/>
    </source>
</evidence>
<feature type="transmembrane region" description="Helical" evidence="7">
    <location>
        <begin position="79"/>
        <end position="103"/>
    </location>
</feature>
<evidence type="ECO:0000256" key="7">
    <source>
        <dbReference type="SAM" id="Phobius"/>
    </source>
</evidence>
<dbReference type="Gene3D" id="1.20.1730.10">
    <property type="entry name" value="Sodium/glucose cotransporter"/>
    <property type="match status" value="1"/>
</dbReference>
<dbReference type="InterPro" id="IPR001734">
    <property type="entry name" value="Na/solute_symporter"/>
</dbReference>
<keyword evidence="5 7" id="KW-0472">Membrane</keyword>
<name>A0AAV2T9D9_CALDB</name>
<comment type="subcellular location">
    <subcellularLocation>
        <location evidence="1">Membrane</location>
        <topology evidence="1">Multi-pass membrane protein</topology>
    </subcellularLocation>
</comment>